<dbReference type="RefSeq" id="WP_240539001.1">
    <property type="nucleotide sequence ID" value="NZ_CP117255.1"/>
</dbReference>
<evidence type="ECO:0000256" key="1">
    <source>
        <dbReference type="SAM" id="SignalP"/>
    </source>
</evidence>
<dbReference type="AlphaFoldDB" id="A0AAF1KVJ4"/>
<sequence>MKNLALSLLGAALCVSSAFAGDIAPEKIIGAAIGDWNRDGNADLALLITPEEDGDDIGIDIYLRDKEHLLLHLAAAAPNKVSGNTSLNGMFGRDAGISAQPNGSISVHSENSGGGRDRWEQTLTIAYRNATFVVAGFTYTHHDTLDPDNSGTCDNVLSGKVSSGGKERKVDARTVAVADLADQPALDACGIRDE</sequence>
<evidence type="ECO:0000313" key="2">
    <source>
        <dbReference type="EMBL" id="WFR96506.1"/>
    </source>
</evidence>
<reference evidence="2 3" key="1">
    <citation type="journal article" date="2018" name="Sci. Rep.">
        <title>Rhizobium tumorigenes sp. nov., a novel plant tumorigenic bacterium isolated from cane gall tumors on thornless blackberry.</title>
        <authorList>
            <person name="Kuzmanovi N."/>
            <person name="Smalla K."/>
            <person name="Gronow S."/>
            <person name="PuBawska J."/>
        </authorList>
    </citation>
    <scope>NUCLEOTIDE SEQUENCE [LARGE SCALE GENOMIC DNA]</scope>
    <source>
        <strain evidence="2 3">1078</strain>
    </source>
</reference>
<dbReference type="EMBL" id="CP117255">
    <property type="protein sequence ID" value="WFR96506.1"/>
    <property type="molecule type" value="Genomic_DNA"/>
</dbReference>
<feature type="chain" id="PRO_5041955789" description="VCBS repeat-containing protein" evidence="1">
    <location>
        <begin position="21"/>
        <end position="194"/>
    </location>
</feature>
<proteinExistence type="predicted"/>
<gene>
    <name evidence="2" type="ORF">PR017_05085</name>
</gene>
<protein>
    <recommendedName>
        <fullName evidence="4">VCBS repeat-containing protein</fullName>
    </recommendedName>
</protein>
<organism evidence="2 3">
    <name type="scientific">Rhizobium tumorigenes</name>
    <dbReference type="NCBI Taxonomy" id="2041385"/>
    <lineage>
        <taxon>Bacteria</taxon>
        <taxon>Pseudomonadati</taxon>
        <taxon>Pseudomonadota</taxon>
        <taxon>Alphaproteobacteria</taxon>
        <taxon>Hyphomicrobiales</taxon>
        <taxon>Rhizobiaceae</taxon>
        <taxon>Rhizobium/Agrobacterium group</taxon>
        <taxon>Rhizobium</taxon>
    </lineage>
</organism>
<accession>A0AAF1KVJ4</accession>
<dbReference type="Proteomes" id="UP000249499">
    <property type="component" value="Chromosome"/>
</dbReference>
<keyword evidence="1" id="KW-0732">Signal</keyword>
<keyword evidence="3" id="KW-1185">Reference proteome</keyword>
<evidence type="ECO:0008006" key="4">
    <source>
        <dbReference type="Google" id="ProtNLM"/>
    </source>
</evidence>
<feature type="signal peptide" evidence="1">
    <location>
        <begin position="1"/>
        <end position="20"/>
    </location>
</feature>
<evidence type="ECO:0000313" key="3">
    <source>
        <dbReference type="Proteomes" id="UP000249499"/>
    </source>
</evidence>
<name>A0AAF1KVJ4_9HYPH</name>
<dbReference type="KEGG" id="rtu:PR017_05085"/>
<reference evidence="3" key="2">
    <citation type="journal article" date="2023" name="MicrobiologyOpen">
        <title>Genomics of the tumorigenes clade of the family Rhizobiaceae and description of Rhizobium rhododendri sp. nov.</title>
        <authorList>
            <person name="Kuzmanovic N."/>
            <person name="diCenzo G.C."/>
            <person name="Bunk B."/>
            <person name="Sproeer C."/>
            <person name="Fruehling A."/>
            <person name="Neumann-Schaal M."/>
            <person name="Overmann J."/>
            <person name="Smalla K."/>
        </authorList>
    </citation>
    <scope>NUCLEOTIDE SEQUENCE [LARGE SCALE GENOMIC DNA]</scope>
    <source>
        <strain evidence="3">1078</strain>
    </source>
</reference>